<dbReference type="OrthoDB" id="5102541at2759"/>
<protein>
    <submittedName>
        <fullName evidence="1">Uncharacterized protein</fullName>
    </submittedName>
</protein>
<name>A0A9W8U4D5_9HYPO</name>
<evidence type="ECO:0000313" key="1">
    <source>
        <dbReference type="EMBL" id="KAJ4002784.1"/>
    </source>
</evidence>
<comment type="caution">
    <text evidence="1">The sequence shown here is derived from an EMBL/GenBank/DDBJ whole genome shotgun (WGS) entry which is preliminary data.</text>
</comment>
<keyword evidence="2" id="KW-1185">Reference proteome</keyword>
<proteinExistence type="predicted"/>
<dbReference type="AlphaFoldDB" id="A0A9W8U4D5"/>
<accession>A0A9W8U4D5</accession>
<dbReference type="Proteomes" id="UP001152130">
    <property type="component" value="Unassembled WGS sequence"/>
</dbReference>
<gene>
    <name evidence="1" type="ORF">NW766_012716</name>
</gene>
<evidence type="ECO:0000313" key="2">
    <source>
        <dbReference type="Proteomes" id="UP001152130"/>
    </source>
</evidence>
<sequence>MSSPEKNRLEYLPTLVQKEIIVHLGTKQSHECLFEAYQSMGVDFDHYEVTTLQQILQRLISDDKEENILKDILMMLDMKALRNLDFSLAEMLSYRKRRTLSKAPDLDELREVHSLVSRYIVLIEDYVSKATSKYPPRAYMGVPDLNLGTGSTFKGQSLDTKLVPFMSLRWSERHRLLRAFVRYELVCRIYRAFPLQATAQFHREVRLFNAFDTGPDAVQQLVFTSVHDYCRTLYGAGLAHIGDAWLPDPPALCPGGPKSTRKGYRRLLFPNSMYFDADEYLKDLPLGTEYGPTVIDRLACCGLNPITTFLAILKVEGGQGYRTRSWLEGIIVRSGVFPPWIYEFDQAQYGMRASLDSWVLTQIGSPNPDSSSLPLSLASNSRVHEYSATKAMKPWAKAYVRQVQIYRQRAWGLLDDKRLYANAARPWPTYQQIHNLETMDQRAALDEREFARLELTDSLQYLTRLSGFQERRKRRSQLWQEFWAGDRSHEPFWYIQEAQPDTSRSRQPQIVWSY</sequence>
<organism evidence="1 2">
    <name type="scientific">Fusarium irregulare</name>
    <dbReference type="NCBI Taxonomy" id="2494466"/>
    <lineage>
        <taxon>Eukaryota</taxon>
        <taxon>Fungi</taxon>
        <taxon>Dikarya</taxon>
        <taxon>Ascomycota</taxon>
        <taxon>Pezizomycotina</taxon>
        <taxon>Sordariomycetes</taxon>
        <taxon>Hypocreomycetidae</taxon>
        <taxon>Hypocreales</taxon>
        <taxon>Nectriaceae</taxon>
        <taxon>Fusarium</taxon>
        <taxon>Fusarium incarnatum-equiseti species complex</taxon>
    </lineage>
</organism>
<dbReference type="EMBL" id="JAPDHF010000030">
    <property type="protein sequence ID" value="KAJ4002784.1"/>
    <property type="molecule type" value="Genomic_DNA"/>
</dbReference>
<reference evidence="1" key="1">
    <citation type="submission" date="2022-10" db="EMBL/GenBank/DDBJ databases">
        <title>Fusarium specimens isolated from Avocado Roots.</title>
        <authorList>
            <person name="Stajich J."/>
            <person name="Roper C."/>
            <person name="Heimlech-Rivalta G."/>
        </authorList>
    </citation>
    <scope>NUCLEOTIDE SEQUENCE</scope>
    <source>
        <strain evidence="1">CF00143</strain>
    </source>
</reference>